<feature type="domain" description="PRC-barrel" evidence="2">
    <location>
        <begin position="59"/>
        <end position="120"/>
    </location>
</feature>
<proteinExistence type="predicted"/>
<accession>A0A926P1R0</accession>
<dbReference type="AlphaFoldDB" id="A0A926P1R0"/>
<reference evidence="3" key="1">
    <citation type="submission" date="2020-05" db="EMBL/GenBank/DDBJ databases">
        <title>Identification of trans-AT polyketide cluster in two marine bacteria, producers of a novel glutaramide-containing polyketide sesbanimide D and analogs.</title>
        <authorList>
            <person name="Kacar D."/>
            <person name="Rodriguez P."/>
            <person name="Canedo L."/>
            <person name="Gonzalez E."/>
            <person name="Galan B."/>
            <person name="De La Calle F."/>
            <person name="Garcia J.L."/>
        </authorList>
    </citation>
    <scope>NUCLEOTIDE SEQUENCE</scope>
    <source>
        <strain evidence="3">PHM038</strain>
    </source>
</reference>
<organism evidence="3 4">
    <name type="scientific">Roseibium aggregatum</name>
    <dbReference type="NCBI Taxonomy" id="187304"/>
    <lineage>
        <taxon>Bacteria</taxon>
        <taxon>Pseudomonadati</taxon>
        <taxon>Pseudomonadota</taxon>
        <taxon>Alphaproteobacteria</taxon>
        <taxon>Hyphomicrobiales</taxon>
        <taxon>Stappiaceae</taxon>
        <taxon>Roseibium</taxon>
    </lineage>
</organism>
<keyword evidence="1" id="KW-0732">Signal</keyword>
<dbReference type="Pfam" id="PF05239">
    <property type="entry name" value="PRC"/>
    <property type="match status" value="1"/>
</dbReference>
<dbReference type="InterPro" id="IPR027275">
    <property type="entry name" value="PRC-brl_dom"/>
</dbReference>
<evidence type="ECO:0000259" key="2">
    <source>
        <dbReference type="Pfam" id="PF05239"/>
    </source>
</evidence>
<protein>
    <recommendedName>
        <fullName evidence="2">PRC-barrel domain-containing protein</fullName>
    </recommendedName>
</protein>
<feature type="chain" id="PRO_5037046889" description="PRC-barrel domain-containing protein" evidence="1">
    <location>
        <begin position="27"/>
        <end position="133"/>
    </location>
</feature>
<evidence type="ECO:0000313" key="3">
    <source>
        <dbReference type="EMBL" id="MBD1545306.1"/>
    </source>
</evidence>
<evidence type="ECO:0000256" key="1">
    <source>
        <dbReference type="SAM" id="SignalP"/>
    </source>
</evidence>
<evidence type="ECO:0000313" key="4">
    <source>
        <dbReference type="Proteomes" id="UP000598467"/>
    </source>
</evidence>
<feature type="signal peptide" evidence="1">
    <location>
        <begin position="1"/>
        <end position="26"/>
    </location>
</feature>
<gene>
    <name evidence="3" type="ORF">HK439_03460</name>
</gene>
<dbReference type="EMBL" id="JABFCZ010000003">
    <property type="protein sequence ID" value="MBD1545306.1"/>
    <property type="molecule type" value="Genomic_DNA"/>
</dbReference>
<dbReference type="SUPFAM" id="SSF50346">
    <property type="entry name" value="PRC-barrel domain"/>
    <property type="match status" value="1"/>
</dbReference>
<dbReference type="InterPro" id="IPR011033">
    <property type="entry name" value="PRC_barrel-like_sf"/>
</dbReference>
<dbReference type="Proteomes" id="UP000598467">
    <property type="component" value="Unassembled WGS sequence"/>
</dbReference>
<dbReference type="Gene3D" id="2.30.30.240">
    <property type="entry name" value="PRC-barrel domain"/>
    <property type="match status" value="1"/>
</dbReference>
<sequence>MQNAAKTLVVTTAVLFGLTAYTASYGATLAQEPNPAQTKRGADADAGMSTKAVVAVPGELIGKSVVTLEGTTVGEVSLVRTDPNGELSSIDAEIGGFLGIGETTITVLARDFAVSDGVVVLAKTEDEVNRMAR</sequence>
<name>A0A926P1R0_9HYPH</name>
<dbReference type="RefSeq" id="WP_190289968.1">
    <property type="nucleotide sequence ID" value="NZ_JABFCZ010000003.1"/>
</dbReference>
<comment type="caution">
    <text evidence="3">The sequence shown here is derived from an EMBL/GenBank/DDBJ whole genome shotgun (WGS) entry which is preliminary data.</text>
</comment>